<sequence>MYTHLRVHMFKSENVKLRLFGCRSSSYHWVRHSIDVLSLIEWTLINACSGTIPNSCGLSRAMLDKA</sequence>
<proteinExistence type="evidence at transcript level"/>
<accession>A0A1C9ZWC7</accession>
<organism evidence="1">
    <name type="scientific">Ulva partita</name>
    <dbReference type="NCBI Taxonomy" id="1605170"/>
    <lineage>
        <taxon>Eukaryota</taxon>
        <taxon>Viridiplantae</taxon>
        <taxon>Chlorophyta</taxon>
        <taxon>core chlorophytes</taxon>
        <taxon>Ulvophyceae</taxon>
        <taxon>OUU clade</taxon>
        <taxon>Ulvales</taxon>
        <taxon>Ulvaceae</taxon>
        <taxon>Ulva</taxon>
    </lineage>
</organism>
<gene>
    <name evidence="1" type="primary">645f</name>
</gene>
<name>A0A1C9ZWC7_9CHLO</name>
<dbReference type="EMBL" id="LC088616">
    <property type="protein sequence ID" value="BAV58304.1"/>
    <property type="molecule type" value="mRNA"/>
</dbReference>
<protein>
    <submittedName>
        <fullName evidence="1">Uncharacterized protein</fullName>
    </submittedName>
</protein>
<evidence type="ECO:0000313" key="1">
    <source>
        <dbReference type="EMBL" id="BAV58304.1"/>
    </source>
</evidence>
<dbReference type="AlphaFoldDB" id="A0A1C9ZWC7"/>
<reference evidence="1" key="1">
    <citation type="submission" date="2015-10" db="EMBL/GenBank/DDBJ databases">
        <title>Evolution of the mating-type locus in an isomorphic haploid-diploid life cycle and isogamy.</title>
        <authorList>
            <person name="Yamazaki T."/>
            <person name="Suzuki R."/>
            <person name="Ichihara K."/>
            <person name="Toyoda A."/>
            <person name="Kuwano K."/>
            <person name="Kawano S."/>
        </authorList>
    </citation>
    <scope>NUCLEOTIDE SEQUENCE</scope>
    <source>
        <strain evidence="1">MGEC-1</strain>
    </source>
</reference>